<keyword evidence="5" id="KW-1185">Reference proteome</keyword>
<organism evidence="4 5">
    <name type="scientific">Aphanomyces invadans</name>
    <dbReference type="NCBI Taxonomy" id="157072"/>
    <lineage>
        <taxon>Eukaryota</taxon>
        <taxon>Sar</taxon>
        <taxon>Stramenopiles</taxon>
        <taxon>Oomycota</taxon>
        <taxon>Saprolegniomycetes</taxon>
        <taxon>Saprolegniales</taxon>
        <taxon>Verrucalvaceae</taxon>
        <taxon>Aphanomyces</taxon>
    </lineage>
</organism>
<protein>
    <recommendedName>
        <fullName evidence="3">RING-type domain-containing protein</fullName>
    </recommendedName>
</protein>
<comment type="caution">
    <text evidence="4">The sequence shown here is derived from an EMBL/GenBank/DDBJ whole genome shotgun (WGS) entry which is preliminary data.</text>
</comment>
<dbReference type="SMART" id="SM00184">
    <property type="entry name" value="RING"/>
    <property type="match status" value="1"/>
</dbReference>
<keyword evidence="1" id="KW-0862">Zinc</keyword>
<keyword evidence="2" id="KW-0472">Membrane</keyword>
<dbReference type="InterPro" id="IPR013083">
    <property type="entry name" value="Znf_RING/FYVE/PHD"/>
</dbReference>
<dbReference type="VEuPathDB" id="FungiDB:H310_09817"/>
<keyword evidence="2" id="KW-1133">Transmembrane helix</keyword>
<dbReference type="Proteomes" id="UP000285060">
    <property type="component" value="Unassembled WGS sequence"/>
</dbReference>
<feature type="transmembrane region" description="Helical" evidence="2">
    <location>
        <begin position="57"/>
        <end position="80"/>
    </location>
</feature>
<keyword evidence="2" id="KW-0812">Transmembrane</keyword>
<feature type="transmembrane region" description="Helical" evidence="2">
    <location>
        <begin position="7"/>
        <end position="26"/>
    </location>
</feature>
<proteinExistence type="predicted"/>
<dbReference type="Gene3D" id="3.30.40.10">
    <property type="entry name" value="Zinc/RING finger domain, C3HC4 (zinc finger)"/>
    <property type="match status" value="1"/>
</dbReference>
<keyword evidence="1" id="KW-0863">Zinc-finger</keyword>
<accession>A0A418ASR2</accession>
<gene>
    <name evidence="4" type="ORF">DYB32_008367</name>
</gene>
<evidence type="ECO:0000313" key="4">
    <source>
        <dbReference type="EMBL" id="RHY28293.1"/>
    </source>
</evidence>
<dbReference type="Pfam" id="PF13639">
    <property type="entry name" value="zf-RING_2"/>
    <property type="match status" value="1"/>
</dbReference>
<evidence type="ECO:0000256" key="1">
    <source>
        <dbReference type="PROSITE-ProRule" id="PRU00175"/>
    </source>
</evidence>
<dbReference type="PROSITE" id="PS50089">
    <property type="entry name" value="ZF_RING_2"/>
    <property type="match status" value="1"/>
</dbReference>
<dbReference type="SUPFAM" id="SSF57850">
    <property type="entry name" value="RING/U-box"/>
    <property type="match status" value="1"/>
</dbReference>
<evidence type="ECO:0000313" key="5">
    <source>
        <dbReference type="Proteomes" id="UP000285060"/>
    </source>
</evidence>
<dbReference type="AlphaFoldDB" id="A0A418ASR2"/>
<keyword evidence="1" id="KW-0479">Metal-binding</keyword>
<dbReference type="GO" id="GO:0008270">
    <property type="term" value="F:zinc ion binding"/>
    <property type="evidence" value="ECO:0007669"/>
    <property type="project" value="UniProtKB-KW"/>
</dbReference>
<feature type="domain" description="RING-type" evidence="3">
    <location>
        <begin position="159"/>
        <end position="185"/>
    </location>
</feature>
<reference evidence="4 5" key="1">
    <citation type="submission" date="2018-08" db="EMBL/GenBank/DDBJ databases">
        <title>Aphanomyces genome sequencing and annotation.</title>
        <authorList>
            <person name="Minardi D."/>
            <person name="Oidtmann B."/>
            <person name="Van Der Giezen M."/>
            <person name="Studholme D.J."/>
        </authorList>
    </citation>
    <scope>NUCLEOTIDE SEQUENCE [LARGE SCALE GENOMIC DNA]</scope>
    <source>
        <strain evidence="4 5">NJM0002</strain>
    </source>
</reference>
<dbReference type="InterPro" id="IPR001841">
    <property type="entry name" value="Znf_RING"/>
</dbReference>
<name>A0A418ASR2_9STRA</name>
<sequence length="194" mass="21926">MFAFPSVLCVISLSECAILLLLWLQLSLQLYLANASNSWQDGCTVAAISMTERKASVATLLLMALDVLALIGTACQYGWLRTLDGESMFRISFLDFVLMLHGRQAIATVQRQYRQWKRLQLILLACDSTYVLCVADDVAHTYWCRFETVSHSHEADVQCVICLHRLTMATKLPCGHSFHRHCLRQCLQVQTALV</sequence>
<evidence type="ECO:0000259" key="3">
    <source>
        <dbReference type="PROSITE" id="PS50089"/>
    </source>
</evidence>
<evidence type="ECO:0000256" key="2">
    <source>
        <dbReference type="SAM" id="Phobius"/>
    </source>
</evidence>
<dbReference type="EMBL" id="QUSY01000609">
    <property type="protein sequence ID" value="RHY28293.1"/>
    <property type="molecule type" value="Genomic_DNA"/>
</dbReference>